<reference evidence="1" key="1">
    <citation type="journal article" date="2015" name="Nature">
        <title>Complex archaea that bridge the gap between prokaryotes and eukaryotes.</title>
        <authorList>
            <person name="Spang A."/>
            <person name="Saw J.H."/>
            <person name="Jorgensen S.L."/>
            <person name="Zaremba-Niedzwiedzka K."/>
            <person name="Martijn J."/>
            <person name="Lind A.E."/>
            <person name="van Eijk R."/>
            <person name="Schleper C."/>
            <person name="Guy L."/>
            <person name="Ettema T.J."/>
        </authorList>
    </citation>
    <scope>NUCLEOTIDE SEQUENCE</scope>
</reference>
<dbReference type="Gene3D" id="3.90.550.10">
    <property type="entry name" value="Spore Coat Polysaccharide Biosynthesis Protein SpsA, Chain A"/>
    <property type="match status" value="1"/>
</dbReference>
<dbReference type="InterPro" id="IPR029044">
    <property type="entry name" value="Nucleotide-diphossugar_trans"/>
</dbReference>
<gene>
    <name evidence="1" type="ORF">LCGC14_1993310</name>
</gene>
<protein>
    <recommendedName>
        <fullName evidence="2">Glycosyltransferase 2-like domain-containing protein</fullName>
    </recommendedName>
</protein>
<sequence>MKIAIFSLFRDSSPLYISEYLERAKSIKTLTNTRQYELEWFLVEGDSKAPTLDYLKEAVASDPRFKILNIRTGIPFMGSILHEARFRCLARTGNTALDVIALIDCDYVWFIDSDLLYSP</sequence>
<evidence type="ECO:0000313" key="1">
    <source>
        <dbReference type="EMBL" id="KKL81579.1"/>
    </source>
</evidence>
<dbReference type="SUPFAM" id="SSF53448">
    <property type="entry name" value="Nucleotide-diphospho-sugar transferases"/>
    <property type="match status" value="1"/>
</dbReference>
<evidence type="ECO:0008006" key="2">
    <source>
        <dbReference type="Google" id="ProtNLM"/>
    </source>
</evidence>
<proteinExistence type="predicted"/>
<dbReference type="AlphaFoldDB" id="A0A0F9F568"/>
<dbReference type="EMBL" id="LAZR01022521">
    <property type="protein sequence ID" value="KKL81579.1"/>
    <property type="molecule type" value="Genomic_DNA"/>
</dbReference>
<name>A0A0F9F568_9ZZZZ</name>
<feature type="non-terminal residue" evidence="1">
    <location>
        <position position="119"/>
    </location>
</feature>
<dbReference type="CDD" id="cd00761">
    <property type="entry name" value="Glyco_tranf_GTA_type"/>
    <property type="match status" value="1"/>
</dbReference>
<organism evidence="1">
    <name type="scientific">marine sediment metagenome</name>
    <dbReference type="NCBI Taxonomy" id="412755"/>
    <lineage>
        <taxon>unclassified sequences</taxon>
        <taxon>metagenomes</taxon>
        <taxon>ecological metagenomes</taxon>
    </lineage>
</organism>
<accession>A0A0F9F568</accession>
<comment type="caution">
    <text evidence="1">The sequence shown here is derived from an EMBL/GenBank/DDBJ whole genome shotgun (WGS) entry which is preliminary data.</text>
</comment>